<dbReference type="GO" id="GO:0003824">
    <property type="term" value="F:catalytic activity"/>
    <property type="evidence" value="ECO:0007669"/>
    <property type="project" value="InterPro"/>
</dbReference>
<sequence length="1096" mass="123544">MVLEEGFVLERLSVEFPNGVDGEPEITIGEEVLTAMNGLWKRCMIVKVLGRNIPVAVLSKKLRELWKPQVSMFVMDLPRQFFMVRFGEEEEYLKALTGGPWKAFGSYLMARTWSPDFDPMKDEIATTPVWIRLSNIPVKFYHKTVLMGIAKGLGKPLKVDATTLNLERARFARVCVEVDLSRPRKGYVLINKERYYVSYEGLTNICSQCGIYGHTVHSCLKKVPLSEGNAMVPTENTKTKAPTQAEDEFTEVRRLSRRSGPPGQAAGRLGEDLSRSERREVVTTHLGDKENEDAGNGNIMDDNITSINAGRGEPVMVFGRKSASGAKGASKEKQMGNLRPAEVNGLKGKNKSYRPTRGLVFGPMQEDVNLLASGKRLRVKRAGVGRPGGMFARDGTENLTSQTPCQENNTEMFRVSSTTAAEGTSYAGISISGRDGAVRCITGVPRSPKSGGLWLLWRSSVGNVVILEAFDQFIHAKVGEGLESIHLVVVYAAPTVCRQSGLWEKLRDVIHGIDESVIVGGDFNTILRLDERTGGNDKLSLDSMAFGDWINGLSLIDMGFKGNKFTWRRGRMESTYIAKRLDRVLCNASARLRWQEASVTHLPFLSSDHTPLFIQLCPILVGNPRRRPFRFEAAWLKHESFQDMLKSSWNGGTSTPKALEELREKLKKRNREVFGDVQKRREQLVDEIKSVQDRLELTQTTVLLEREAWLLKEFEDVLEQEEVIWFQKSREKNIALGDRNTKYFNTSTIIRRRRNRIESLKDDTGPEPKWIPTGRLPEGMNDALVVLIAKVGKPEMMTQVRPISLCNVIFKTITKAMVIRMKKVMPNLIGPEQSSFIPGRLSADNIVVVQESVHSMRRKKGRKGWMLLKLDLEKAYDRIRWDFLQDTLEAARLPDEWVRWIKACVTGPTMNLLWNGEKSENIKPLRGIRQGDPLSPYLFVLCLERLCLLIDHSISLKEWIPISLSCGGPKLSHICFADDLILFPEASVTQIRVIRRVLERFCVASGQKVSLEKSNIFFSSNVSRDLEKLISDESIIKSTRELGKYLGMPVLQKRINKETFGDILEKVSSRLAVTMNGGNNIYLAGNGCVFRRVKVD</sequence>
<feature type="compositionally biased region" description="Basic and acidic residues" evidence="1">
    <location>
        <begin position="269"/>
        <end position="278"/>
    </location>
</feature>
<evidence type="ECO:0000259" key="2">
    <source>
        <dbReference type="PROSITE" id="PS50878"/>
    </source>
</evidence>
<dbReference type="InterPro" id="IPR040256">
    <property type="entry name" value="At4g02000-like"/>
</dbReference>
<accession>A0A087GPJ8</accession>
<dbReference type="OMA" id="CVESASM"/>
<dbReference type="Gramene" id="KFK31800">
    <property type="protein sequence ID" value="KFK31800"/>
    <property type="gene ID" value="AALP_AA6G160500"/>
</dbReference>
<dbReference type="InterPro" id="IPR005135">
    <property type="entry name" value="Endo/exonuclease/phosphatase"/>
</dbReference>
<dbReference type="InterPro" id="IPR000477">
    <property type="entry name" value="RT_dom"/>
</dbReference>
<protein>
    <recommendedName>
        <fullName evidence="2">Reverse transcriptase domain-containing protein</fullName>
    </recommendedName>
</protein>
<dbReference type="Proteomes" id="UP000029120">
    <property type="component" value="Chromosome 6"/>
</dbReference>
<dbReference type="SUPFAM" id="SSF56219">
    <property type="entry name" value="DNase I-like"/>
    <property type="match status" value="1"/>
</dbReference>
<dbReference type="PROSITE" id="PS50878">
    <property type="entry name" value="RT_POL"/>
    <property type="match status" value="1"/>
</dbReference>
<dbReference type="eggNOG" id="KOG1075">
    <property type="taxonomic scope" value="Eukaryota"/>
</dbReference>
<evidence type="ECO:0000313" key="3">
    <source>
        <dbReference type="EMBL" id="KFK31800.1"/>
    </source>
</evidence>
<dbReference type="AlphaFoldDB" id="A0A087GPJ8"/>
<dbReference type="CDD" id="cd01650">
    <property type="entry name" value="RT_nLTR_like"/>
    <property type="match status" value="1"/>
</dbReference>
<proteinExistence type="predicted"/>
<dbReference type="EMBL" id="CM002874">
    <property type="protein sequence ID" value="KFK31800.1"/>
    <property type="molecule type" value="Genomic_DNA"/>
</dbReference>
<gene>
    <name evidence="3" type="ordered locus">AALP_Aa6g160500</name>
</gene>
<feature type="region of interest" description="Disordered" evidence="1">
    <location>
        <begin position="230"/>
        <end position="278"/>
    </location>
</feature>
<dbReference type="PANTHER" id="PTHR31286:SF99">
    <property type="entry name" value="DUF4283 DOMAIN-CONTAINING PROTEIN"/>
    <property type="match status" value="1"/>
</dbReference>
<organism evidence="3 4">
    <name type="scientific">Arabis alpina</name>
    <name type="common">Alpine rock-cress</name>
    <dbReference type="NCBI Taxonomy" id="50452"/>
    <lineage>
        <taxon>Eukaryota</taxon>
        <taxon>Viridiplantae</taxon>
        <taxon>Streptophyta</taxon>
        <taxon>Embryophyta</taxon>
        <taxon>Tracheophyta</taxon>
        <taxon>Spermatophyta</taxon>
        <taxon>Magnoliopsida</taxon>
        <taxon>eudicotyledons</taxon>
        <taxon>Gunneridae</taxon>
        <taxon>Pentapetalae</taxon>
        <taxon>rosids</taxon>
        <taxon>malvids</taxon>
        <taxon>Brassicales</taxon>
        <taxon>Brassicaceae</taxon>
        <taxon>Arabideae</taxon>
        <taxon>Arabis</taxon>
    </lineage>
</organism>
<feature type="domain" description="Reverse transcriptase" evidence="2">
    <location>
        <begin position="769"/>
        <end position="1050"/>
    </location>
</feature>
<dbReference type="SUPFAM" id="SSF56672">
    <property type="entry name" value="DNA/RNA polymerases"/>
    <property type="match status" value="1"/>
</dbReference>
<name>A0A087GPJ8_ARAAL</name>
<dbReference type="OrthoDB" id="1100040at2759"/>
<dbReference type="PANTHER" id="PTHR31286">
    <property type="entry name" value="GLYCINE-RICH CELL WALL STRUCTURAL PROTEIN 1.8-LIKE"/>
    <property type="match status" value="1"/>
</dbReference>
<dbReference type="InterPro" id="IPR043502">
    <property type="entry name" value="DNA/RNA_pol_sf"/>
</dbReference>
<dbReference type="InterPro" id="IPR036691">
    <property type="entry name" value="Endo/exonu/phosph_ase_sf"/>
</dbReference>
<keyword evidence="4" id="KW-1185">Reference proteome</keyword>
<dbReference type="InterPro" id="IPR025558">
    <property type="entry name" value="DUF4283"/>
</dbReference>
<dbReference type="Gene3D" id="3.60.10.10">
    <property type="entry name" value="Endonuclease/exonuclease/phosphatase"/>
    <property type="match status" value="1"/>
</dbReference>
<dbReference type="Pfam" id="PF03372">
    <property type="entry name" value="Exo_endo_phos"/>
    <property type="match status" value="1"/>
</dbReference>
<dbReference type="Pfam" id="PF14111">
    <property type="entry name" value="DUF4283"/>
    <property type="match status" value="1"/>
</dbReference>
<reference evidence="4" key="1">
    <citation type="journal article" date="2015" name="Nat. Plants">
        <title>Genome expansion of Arabis alpina linked with retrotransposition and reduced symmetric DNA methylation.</title>
        <authorList>
            <person name="Willing E.M."/>
            <person name="Rawat V."/>
            <person name="Mandakova T."/>
            <person name="Maumus F."/>
            <person name="James G.V."/>
            <person name="Nordstroem K.J."/>
            <person name="Becker C."/>
            <person name="Warthmann N."/>
            <person name="Chica C."/>
            <person name="Szarzynska B."/>
            <person name="Zytnicki M."/>
            <person name="Albani M.C."/>
            <person name="Kiefer C."/>
            <person name="Bergonzi S."/>
            <person name="Castaings L."/>
            <person name="Mateos J.L."/>
            <person name="Berns M.C."/>
            <person name="Bujdoso N."/>
            <person name="Piofczyk T."/>
            <person name="de Lorenzo L."/>
            <person name="Barrero-Sicilia C."/>
            <person name="Mateos I."/>
            <person name="Piednoel M."/>
            <person name="Hagmann J."/>
            <person name="Chen-Min-Tao R."/>
            <person name="Iglesias-Fernandez R."/>
            <person name="Schuster S.C."/>
            <person name="Alonso-Blanco C."/>
            <person name="Roudier F."/>
            <person name="Carbonero P."/>
            <person name="Paz-Ares J."/>
            <person name="Davis S.J."/>
            <person name="Pecinka A."/>
            <person name="Quesneville H."/>
            <person name="Colot V."/>
            <person name="Lysak M.A."/>
            <person name="Weigel D."/>
            <person name="Coupland G."/>
            <person name="Schneeberger K."/>
        </authorList>
    </citation>
    <scope>NUCLEOTIDE SEQUENCE [LARGE SCALE GENOMIC DNA]</scope>
    <source>
        <strain evidence="4">cv. Pajares</strain>
    </source>
</reference>
<evidence type="ECO:0000256" key="1">
    <source>
        <dbReference type="SAM" id="MobiDB-lite"/>
    </source>
</evidence>
<dbReference type="Pfam" id="PF00078">
    <property type="entry name" value="RVT_1"/>
    <property type="match status" value="1"/>
</dbReference>
<evidence type="ECO:0000313" key="4">
    <source>
        <dbReference type="Proteomes" id="UP000029120"/>
    </source>
</evidence>